<keyword evidence="1" id="KW-0812">Transmembrane</keyword>
<evidence type="ECO:0000313" key="4">
    <source>
        <dbReference type="Proteomes" id="UP001181693"/>
    </source>
</evidence>
<organism evidence="3 4">
    <name type="scientific">Pyxicephalus adspersus</name>
    <name type="common">African bullfrog</name>
    <dbReference type="NCBI Taxonomy" id="30357"/>
    <lineage>
        <taxon>Eukaryota</taxon>
        <taxon>Metazoa</taxon>
        <taxon>Chordata</taxon>
        <taxon>Craniata</taxon>
        <taxon>Vertebrata</taxon>
        <taxon>Euteleostomi</taxon>
        <taxon>Amphibia</taxon>
        <taxon>Batrachia</taxon>
        <taxon>Anura</taxon>
        <taxon>Neobatrachia</taxon>
        <taxon>Ranoidea</taxon>
        <taxon>Pyxicephalidae</taxon>
        <taxon>Pyxicephalinae</taxon>
        <taxon>Pyxicephalus</taxon>
    </lineage>
</organism>
<evidence type="ECO:0000256" key="1">
    <source>
        <dbReference type="SAM" id="Phobius"/>
    </source>
</evidence>
<keyword evidence="2" id="KW-0732">Signal</keyword>
<keyword evidence="1" id="KW-1133">Transmembrane helix</keyword>
<evidence type="ECO:0008006" key="5">
    <source>
        <dbReference type="Google" id="ProtNLM"/>
    </source>
</evidence>
<keyword evidence="1" id="KW-0472">Membrane</keyword>
<feature type="signal peptide" evidence="2">
    <location>
        <begin position="1"/>
        <end position="18"/>
    </location>
</feature>
<dbReference type="Proteomes" id="UP001181693">
    <property type="component" value="Unassembled WGS sequence"/>
</dbReference>
<dbReference type="EMBL" id="DYDO01000010">
    <property type="protein sequence ID" value="DBA17472.1"/>
    <property type="molecule type" value="Genomic_DNA"/>
</dbReference>
<proteinExistence type="predicted"/>
<evidence type="ECO:0000256" key="2">
    <source>
        <dbReference type="SAM" id="SignalP"/>
    </source>
</evidence>
<feature type="transmembrane region" description="Helical" evidence="1">
    <location>
        <begin position="52"/>
        <end position="76"/>
    </location>
</feature>
<dbReference type="AlphaFoldDB" id="A0AAV2ZU36"/>
<sequence>MFCKWFMCFLVCSKPCSWLYSCTYLVLKDIVCFFSVVVRYTPAIFCPGSKIFFKYVYVFLPLCFLKWDLWVFGVILSDS</sequence>
<accession>A0AAV2ZU36</accession>
<reference evidence="3" key="1">
    <citation type="thesis" date="2020" institute="ProQuest LLC" country="789 East Eisenhower Parkway, Ann Arbor, MI, USA">
        <title>Comparative Genomics and Chromosome Evolution.</title>
        <authorList>
            <person name="Mudd A.B."/>
        </authorList>
    </citation>
    <scope>NUCLEOTIDE SEQUENCE</scope>
    <source>
        <strain evidence="3">1538</strain>
        <tissue evidence="3">Blood</tissue>
    </source>
</reference>
<evidence type="ECO:0000313" key="3">
    <source>
        <dbReference type="EMBL" id="DBA17472.1"/>
    </source>
</evidence>
<comment type="caution">
    <text evidence="3">The sequence shown here is derived from an EMBL/GenBank/DDBJ whole genome shotgun (WGS) entry which is preliminary data.</text>
</comment>
<protein>
    <recommendedName>
        <fullName evidence="5">Secreted protein</fullName>
    </recommendedName>
</protein>
<gene>
    <name evidence="3" type="ORF">GDO54_002910</name>
</gene>
<keyword evidence="4" id="KW-1185">Reference proteome</keyword>
<name>A0AAV2ZU36_PYXAD</name>
<feature type="chain" id="PRO_5043483707" description="Secreted protein" evidence="2">
    <location>
        <begin position="19"/>
        <end position="79"/>
    </location>
</feature>